<dbReference type="InterPro" id="IPR008969">
    <property type="entry name" value="CarboxyPept-like_regulatory"/>
</dbReference>
<evidence type="ECO:0000313" key="4">
    <source>
        <dbReference type="Proteomes" id="UP000515344"/>
    </source>
</evidence>
<feature type="signal peptide" evidence="1">
    <location>
        <begin position="1"/>
        <end position="23"/>
    </location>
</feature>
<feature type="domain" description="TonB-dependent receptor plug" evidence="2">
    <location>
        <begin position="155"/>
        <end position="206"/>
    </location>
</feature>
<dbReference type="InterPro" id="IPR037066">
    <property type="entry name" value="Plug_dom_sf"/>
</dbReference>
<dbReference type="SUPFAM" id="SSF56935">
    <property type="entry name" value="Porins"/>
    <property type="match status" value="1"/>
</dbReference>
<dbReference type="Pfam" id="PF07715">
    <property type="entry name" value="Plug"/>
    <property type="match status" value="1"/>
</dbReference>
<dbReference type="PROSITE" id="PS51257">
    <property type="entry name" value="PROKAR_LIPOPROTEIN"/>
    <property type="match status" value="1"/>
</dbReference>
<evidence type="ECO:0000256" key="1">
    <source>
        <dbReference type="SAM" id="SignalP"/>
    </source>
</evidence>
<name>A0A7G5XLY1_9BACT</name>
<organism evidence="3 4">
    <name type="scientific">Lacibacter sediminis</name>
    <dbReference type="NCBI Taxonomy" id="2760713"/>
    <lineage>
        <taxon>Bacteria</taxon>
        <taxon>Pseudomonadati</taxon>
        <taxon>Bacteroidota</taxon>
        <taxon>Chitinophagia</taxon>
        <taxon>Chitinophagales</taxon>
        <taxon>Chitinophagaceae</taxon>
        <taxon>Lacibacter</taxon>
    </lineage>
</organism>
<dbReference type="InterPro" id="IPR023996">
    <property type="entry name" value="TonB-dep_OMP_SusC/RagA"/>
</dbReference>
<accession>A0A7G5XLY1</accession>
<dbReference type="InterPro" id="IPR012910">
    <property type="entry name" value="Plug_dom"/>
</dbReference>
<sequence length="999" mass="111247">MKYIKICVVFCAIVSCFTLKLKAQDVPQVNITSVVYDDKGKPVSGVLVSGNEGKTVAYTDNAGKFSITVPANSVLVLTGKGFRIQTLRATAIPASISLSVENGSEEEVYLPFRKIQKQDVPGAISILNPDTYIDRDFNLNVEGGMNGRVAGLLWSNNIWGLENAIVMIDGVRREFNDITLNEVEQISVLKGVNAVALYGSQAAKGIIFITTKKGVANGRKIGVRVNTGVATPSELPNYLNSADYMTLYNEARRNDGLADLYSATTIQNHRTGNTFRFPSVDYYSSQYLKKYQNFTNANAEFSGGNSNARFYSNVGWSNSTTLLNIGEGKNENDNRLNVRGNVDLKLNDKISSSVYVSAIFNESRRARGNYWGNAASLLPNRFTPLIPIDLISPNDKVSLGIANASRNLIDGKYLLGGLQSFQTNPIADLYVAGYDINISRVFQVTNEINANLSSVLKGLSFHTLFNLDYANSYLQSINNTYAVYNPIWSATADSLSLSTSQRFGADARPGTQNINNSAQRQNIGFSTWLSYDKTINSNHNISSKLLGYTSSTTVNDIYQPITNSHLGLQVGYNYKHKYWADFSGAYVNSTKLPDGNRTGFSLTMSVGWLVSGENFLKNSKAVNYLKLSASAGILSTDLDIADYYLYNDIYQRGGFFTWNDGVAGQNQTTTSRFGASPNLSFPQRKELNATLEGALFNNLLTFQTTYFRTQMAGLLTQRFSQYPNYFNSFIPFTNYNTNQRTGFDLMLNIDKKFGDVQLNVGAVATYSQSKVIKRDELFLDDYQNRTGKPADAIFGLVNDGFFMDQNDINSSPRQLFSEVKPGDIKYVDQNGDNVIDARDEVMIGRFIAPFTYGINFTVGYKNFSLFVLGTGNNGANGITNNNYYWVSGDLKYSEVVNNRWTEATKATATYPRLSSQQNNNNFRNSDFWLYKTDRFNLSKVQLTYNFSNRILRSAFVKDLVVYVSGANLYTFSQNRKILELSVASTPQFRNYNIGIRAKF</sequence>
<proteinExistence type="predicted"/>
<protein>
    <submittedName>
        <fullName evidence="3">SusC/RagA family TonB-linked outer membrane protein</fullName>
    </submittedName>
</protein>
<evidence type="ECO:0000313" key="3">
    <source>
        <dbReference type="EMBL" id="QNA46484.1"/>
    </source>
</evidence>
<dbReference type="KEGG" id="lacs:H4075_10020"/>
<dbReference type="AlphaFoldDB" id="A0A7G5XLY1"/>
<keyword evidence="1" id="KW-0732">Signal</keyword>
<evidence type="ECO:0000259" key="2">
    <source>
        <dbReference type="Pfam" id="PF07715"/>
    </source>
</evidence>
<reference evidence="4" key="1">
    <citation type="submission" date="2020-08" db="EMBL/GenBank/DDBJ databases">
        <title>Lacibacter sp. S13-6-6 genome sequencing.</title>
        <authorList>
            <person name="Jin L."/>
        </authorList>
    </citation>
    <scope>NUCLEOTIDE SEQUENCE [LARGE SCALE GENOMIC DNA]</scope>
    <source>
        <strain evidence="4">S13-6-6</strain>
    </source>
</reference>
<gene>
    <name evidence="3" type="ORF">H4075_10020</name>
</gene>
<dbReference type="Gene3D" id="2.170.130.10">
    <property type="entry name" value="TonB-dependent receptor, plug domain"/>
    <property type="match status" value="1"/>
</dbReference>
<dbReference type="NCBIfam" id="TIGR04056">
    <property type="entry name" value="OMP_RagA_SusC"/>
    <property type="match status" value="1"/>
</dbReference>
<dbReference type="SUPFAM" id="SSF49464">
    <property type="entry name" value="Carboxypeptidase regulatory domain-like"/>
    <property type="match status" value="1"/>
</dbReference>
<dbReference type="Proteomes" id="UP000515344">
    <property type="component" value="Chromosome"/>
</dbReference>
<feature type="chain" id="PRO_5028942018" evidence="1">
    <location>
        <begin position="24"/>
        <end position="999"/>
    </location>
</feature>
<keyword evidence="4" id="KW-1185">Reference proteome</keyword>
<dbReference type="RefSeq" id="WP_182806376.1">
    <property type="nucleotide sequence ID" value="NZ_CP060007.1"/>
</dbReference>
<dbReference type="EMBL" id="CP060007">
    <property type="protein sequence ID" value="QNA46484.1"/>
    <property type="molecule type" value="Genomic_DNA"/>
</dbReference>